<dbReference type="EMBL" id="CAUYUJ010017809">
    <property type="protein sequence ID" value="CAK0878084.1"/>
    <property type="molecule type" value="Genomic_DNA"/>
</dbReference>
<evidence type="ECO:0000313" key="1">
    <source>
        <dbReference type="EMBL" id="CAK0878084.1"/>
    </source>
</evidence>
<evidence type="ECO:0000313" key="2">
    <source>
        <dbReference type="Proteomes" id="UP001189429"/>
    </source>
</evidence>
<gene>
    <name evidence="1" type="ORF">PCOR1329_LOCUS61963</name>
</gene>
<proteinExistence type="predicted"/>
<name>A0ABN9VWT9_9DINO</name>
<keyword evidence="2" id="KW-1185">Reference proteome</keyword>
<sequence>MTQAENRNADWLTKEDYKKFGYPESDPRFESEEWNAEQIWLDSVDPRHNPNLLTDPSDPEYWYAAARKPLQKAALRTEQHWHGRRRAWTRQCEAVECQNKRREDTSSTSCRGGFVWRPPRFDRPLIQPGLTPL</sequence>
<comment type="caution">
    <text evidence="1">The sequence shown here is derived from an EMBL/GenBank/DDBJ whole genome shotgun (WGS) entry which is preliminary data.</text>
</comment>
<accession>A0ABN9VWT9</accession>
<organism evidence="1 2">
    <name type="scientific">Prorocentrum cordatum</name>
    <dbReference type="NCBI Taxonomy" id="2364126"/>
    <lineage>
        <taxon>Eukaryota</taxon>
        <taxon>Sar</taxon>
        <taxon>Alveolata</taxon>
        <taxon>Dinophyceae</taxon>
        <taxon>Prorocentrales</taxon>
        <taxon>Prorocentraceae</taxon>
        <taxon>Prorocentrum</taxon>
    </lineage>
</organism>
<protein>
    <submittedName>
        <fullName evidence="1">Uncharacterized protein</fullName>
    </submittedName>
</protein>
<reference evidence="1" key="1">
    <citation type="submission" date="2023-10" db="EMBL/GenBank/DDBJ databases">
        <authorList>
            <person name="Chen Y."/>
            <person name="Shah S."/>
            <person name="Dougan E. K."/>
            <person name="Thang M."/>
            <person name="Chan C."/>
        </authorList>
    </citation>
    <scope>NUCLEOTIDE SEQUENCE [LARGE SCALE GENOMIC DNA]</scope>
</reference>
<dbReference type="Proteomes" id="UP001189429">
    <property type="component" value="Unassembled WGS sequence"/>
</dbReference>